<accession>A0AAD7T3B4</accession>
<evidence type="ECO:0000313" key="3">
    <source>
        <dbReference type="Proteomes" id="UP001221898"/>
    </source>
</evidence>
<evidence type="ECO:0000256" key="1">
    <source>
        <dbReference type="SAM" id="MobiDB-lite"/>
    </source>
</evidence>
<name>A0AAD7T3B4_9TELE</name>
<dbReference type="Proteomes" id="UP001221898">
    <property type="component" value="Unassembled WGS sequence"/>
</dbReference>
<dbReference type="AlphaFoldDB" id="A0AAD7T3B4"/>
<protein>
    <submittedName>
        <fullName evidence="2">Uncharacterized protein</fullName>
    </submittedName>
</protein>
<dbReference type="EMBL" id="JAINUG010000017">
    <property type="protein sequence ID" value="KAJ8413017.1"/>
    <property type="molecule type" value="Genomic_DNA"/>
</dbReference>
<organism evidence="2 3">
    <name type="scientific">Aldrovandia affinis</name>
    <dbReference type="NCBI Taxonomy" id="143900"/>
    <lineage>
        <taxon>Eukaryota</taxon>
        <taxon>Metazoa</taxon>
        <taxon>Chordata</taxon>
        <taxon>Craniata</taxon>
        <taxon>Vertebrata</taxon>
        <taxon>Euteleostomi</taxon>
        <taxon>Actinopterygii</taxon>
        <taxon>Neopterygii</taxon>
        <taxon>Teleostei</taxon>
        <taxon>Notacanthiformes</taxon>
        <taxon>Halosauridae</taxon>
        <taxon>Aldrovandia</taxon>
    </lineage>
</organism>
<proteinExistence type="predicted"/>
<feature type="region of interest" description="Disordered" evidence="1">
    <location>
        <begin position="29"/>
        <end position="61"/>
    </location>
</feature>
<reference evidence="2" key="1">
    <citation type="journal article" date="2023" name="Science">
        <title>Genome structures resolve the early diversification of teleost fishes.</title>
        <authorList>
            <person name="Parey E."/>
            <person name="Louis A."/>
            <person name="Montfort J."/>
            <person name="Bouchez O."/>
            <person name="Roques C."/>
            <person name="Iampietro C."/>
            <person name="Lluch J."/>
            <person name="Castinel A."/>
            <person name="Donnadieu C."/>
            <person name="Desvignes T."/>
            <person name="Floi Bucao C."/>
            <person name="Jouanno E."/>
            <person name="Wen M."/>
            <person name="Mejri S."/>
            <person name="Dirks R."/>
            <person name="Jansen H."/>
            <person name="Henkel C."/>
            <person name="Chen W.J."/>
            <person name="Zahm M."/>
            <person name="Cabau C."/>
            <person name="Klopp C."/>
            <person name="Thompson A.W."/>
            <person name="Robinson-Rechavi M."/>
            <person name="Braasch I."/>
            <person name="Lecointre G."/>
            <person name="Bobe J."/>
            <person name="Postlethwait J.H."/>
            <person name="Berthelot C."/>
            <person name="Roest Crollius H."/>
            <person name="Guiguen Y."/>
        </authorList>
    </citation>
    <scope>NUCLEOTIDE SEQUENCE</scope>
    <source>
        <strain evidence="2">NC1722</strain>
    </source>
</reference>
<sequence>MYTGGIKAQLSPGHSRPLAQVRHFEDQTAVSGRAGLDGVAGAGRSQGTHREERGNPGGIRGVLGRRCSSSWPAKGARCADQRAGRECVLTRCHGNPCVRKVRRPICRPLGRDLGLL</sequence>
<keyword evidence="3" id="KW-1185">Reference proteome</keyword>
<comment type="caution">
    <text evidence="2">The sequence shown here is derived from an EMBL/GenBank/DDBJ whole genome shotgun (WGS) entry which is preliminary data.</text>
</comment>
<evidence type="ECO:0000313" key="2">
    <source>
        <dbReference type="EMBL" id="KAJ8413017.1"/>
    </source>
</evidence>
<gene>
    <name evidence="2" type="ORF">AAFF_G00105990</name>
</gene>